<organism evidence="1 2">
    <name type="scientific">Paracoccus panacisoli</name>
    <dbReference type="NCBI Taxonomy" id="1510163"/>
    <lineage>
        <taxon>Bacteria</taxon>
        <taxon>Pseudomonadati</taxon>
        <taxon>Pseudomonadota</taxon>
        <taxon>Alphaproteobacteria</taxon>
        <taxon>Rhodobacterales</taxon>
        <taxon>Paracoccaceae</taxon>
        <taxon>Paracoccus</taxon>
    </lineage>
</organism>
<reference evidence="1 2" key="1">
    <citation type="submission" date="2024-09" db="EMBL/GenBank/DDBJ databases">
        <authorList>
            <person name="Sun Q."/>
            <person name="Mori K."/>
        </authorList>
    </citation>
    <scope>NUCLEOTIDE SEQUENCE [LARGE SCALE GENOMIC DNA]</scope>
    <source>
        <strain evidence="1 2">KCTC 42086</strain>
    </source>
</reference>
<evidence type="ECO:0000313" key="2">
    <source>
        <dbReference type="Proteomes" id="UP001589920"/>
    </source>
</evidence>
<dbReference type="EMBL" id="JBHMQU010000023">
    <property type="protein sequence ID" value="MFC0811711.1"/>
    <property type="molecule type" value="Genomic_DNA"/>
</dbReference>
<protein>
    <submittedName>
        <fullName evidence="1">Uncharacterized protein</fullName>
    </submittedName>
</protein>
<comment type="caution">
    <text evidence="1">The sequence shown here is derived from an EMBL/GenBank/DDBJ whole genome shotgun (WGS) entry which is preliminary data.</text>
</comment>
<evidence type="ECO:0000313" key="1">
    <source>
        <dbReference type="EMBL" id="MFC0811711.1"/>
    </source>
</evidence>
<gene>
    <name evidence="1" type="ORF">ACFHYO_06230</name>
</gene>
<dbReference type="Proteomes" id="UP001589920">
    <property type="component" value="Unassembled WGS sequence"/>
</dbReference>
<dbReference type="RefSeq" id="WP_394319120.1">
    <property type="nucleotide sequence ID" value="NZ_JBHMQU010000023.1"/>
</dbReference>
<sequence length="146" mass="15284">MTLETEAHVCAGHAVAVGKTDGCLQCHIERTGVPDLTVVEWPAGADPTLEEPACGAHYQPYGPVELAFVTAMISEVALDCLLDPPKASFSRVGIAAPRRLEALGGQLTRGWRSEFGVGNGGSRTVNRPWTAAACAACGPDRLDEAV</sequence>
<keyword evidence="2" id="KW-1185">Reference proteome</keyword>
<proteinExistence type="predicted"/>
<accession>A0ABV6T376</accession>
<name>A0ABV6T376_9RHOB</name>